<dbReference type="PANTHER" id="PTHR10039">
    <property type="entry name" value="AMELOGENIN"/>
    <property type="match status" value="1"/>
</dbReference>
<organism evidence="1 2">
    <name type="scientific">Dactylonectria estremocensis</name>
    <dbReference type="NCBI Taxonomy" id="1079267"/>
    <lineage>
        <taxon>Eukaryota</taxon>
        <taxon>Fungi</taxon>
        <taxon>Dikarya</taxon>
        <taxon>Ascomycota</taxon>
        <taxon>Pezizomycotina</taxon>
        <taxon>Sordariomycetes</taxon>
        <taxon>Hypocreomycetidae</taxon>
        <taxon>Hypocreales</taxon>
        <taxon>Nectriaceae</taxon>
        <taxon>Dactylonectria</taxon>
    </lineage>
</organism>
<proteinExistence type="predicted"/>
<dbReference type="Proteomes" id="UP000717696">
    <property type="component" value="Unassembled WGS sequence"/>
</dbReference>
<keyword evidence="2" id="KW-1185">Reference proteome</keyword>
<sequence>MRYIWWIEVPISVPEGPRVRPYRNYRQTRLGNFEDLEKSQLAKFRWRGLLECIEKSSSGKFRWRGLLEDLEKSQLAKFRWRGLLEDLEKSQLAKFRWLGLLEDLRKSQLISRITTTVPSVERTLRAKPALSVTWRACLANSPGSRGFRNRFDSLKRVPGALPDLINHFEDKEKTEGKPGEKWQWNLQPLQAFLKSSLPRILKRFPVILFIDALDECGQQSAVELIGYLKQLLRRLPPNTSQFGICFSCRYYPILELEEGSTILLDTENAQDIVTFVQAHPSTNHQDADVGRLIINRAQGVFMWAHLVLK</sequence>
<evidence type="ECO:0000313" key="2">
    <source>
        <dbReference type="Proteomes" id="UP000717696"/>
    </source>
</evidence>
<reference evidence="1" key="1">
    <citation type="journal article" date="2021" name="Nat. Commun.">
        <title>Genetic determinants of endophytism in the Arabidopsis root mycobiome.</title>
        <authorList>
            <person name="Mesny F."/>
            <person name="Miyauchi S."/>
            <person name="Thiergart T."/>
            <person name="Pickel B."/>
            <person name="Atanasova L."/>
            <person name="Karlsson M."/>
            <person name="Huettel B."/>
            <person name="Barry K.W."/>
            <person name="Haridas S."/>
            <person name="Chen C."/>
            <person name="Bauer D."/>
            <person name="Andreopoulos W."/>
            <person name="Pangilinan J."/>
            <person name="LaButti K."/>
            <person name="Riley R."/>
            <person name="Lipzen A."/>
            <person name="Clum A."/>
            <person name="Drula E."/>
            <person name="Henrissat B."/>
            <person name="Kohler A."/>
            <person name="Grigoriev I.V."/>
            <person name="Martin F.M."/>
            <person name="Hacquard S."/>
        </authorList>
    </citation>
    <scope>NUCLEOTIDE SEQUENCE</scope>
    <source>
        <strain evidence="1">MPI-CAGE-AT-0021</strain>
    </source>
</reference>
<comment type="caution">
    <text evidence="1">The sequence shown here is derived from an EMBL/GenBank/DDBJ whole genome shotgun (WGS) entry which is preliminary data.</text>
</comment>
<dbReference type="AlphaFoldDB" id="A0A9P9EYJ9"/>
<protein>
    <recommendedName>
        <fullName evidence="3">KAP NTPase domain-containing protein</fullName>
    </recommendedName>
</protein>
<dbReference type="OrthoDB" id="7464126at2759"/>
<gene>
    <name evidence="1" type="ORF">B0J13DRAFT_664742</name>
</gene>
<evidence type="ECO:0008006" key="3">
    <source>
        <dbReference type="Google" id="ProtNLM"/>
    </source>
</evidence>
<evidence type="ECO:0000313" key="1">
    <source>
        <dbReference type="EMBL" id="KAH7146951.1"/>
    </source>
</evidence>
<accession>A0A9P9EYJ9</accession>
<name>A0A9P9EYJ9_9HYPO</name>
<dbReference type="EMBL" id="JAGMUU010000008">
    <property type="protein sequence ID" value="KAH7146951.1"/>
    <property type="molecule type" value="Genomic_DNA"/>
</dbReference>
<dbReference type="PANTHER" id="PTHR10039:SF5">
    <property type="entry name" value="NACHT DOMAIN-CONTAINING PROTEIN"/>
    <property type="match status" value="1"/>
</dbReference>